<comment type="caution">
    <text evidence="2">The sequence shown here is derived from an EMBL/GenBank/DDBJ whole genome shotgun (WGS) entry which is preliminary data.</text>
</comment>
<keyword evidence="3" id="KW-1185">Reference proteome</keyword>
<dbReference type="Gene3D" id="3.40.190.10">
    <property type="entry name" value="Periplasmic binding protein-like II"/>
    <property type="match status" value="1"/>
</dbReference>
<evidence type="ECO:0000313" key="3">
    <source>
        <dbReference type="Proteomes" id="UP001196565"/>
    </source>
</evidence>
<dbReference type="PIRSF" id="PIRSF017082">
    <property type="entry name" value="YflP"/>
    <property type="match status" value="1"/>
</dbReference>
<gene>
    <name evidence="2" type="ORF">KPL78_21560</name>
</gene>
<evidence type="ECO:0000256" key="1">
    <source>
        <dbReference type="ARBA" id="ARBA00006987"/>
    </source>
</evidence>
<dbReference type="SUPFAM" id="SSF53850">
    <property type="entry name" value="Periplasmic binding protein-like II"/>
    <property type="match status" value="1"/>
</dbReference>
<dbReference type="InterPro" id="IPR005064">
    <property type="entry name" value="BUG"/>
</dbReference>
<name>A0ABS7ADS4_9PROT</name>
<dbReference type="Proteomes" id="UP001196565">
    <property type="component" value="Unassembled WGS sequence"/>
</dbReference>
<organism evidence="2 3">
    <name type="scientific">Roseomonas alba</name>
    <dbReference type="NCBI Taxonomy" id="2846776"/>
    <lineage>
        <taxon>Bacteria</taxon>
        <taxon>Pseudomonadati</taxon>
        <taxon>Pseudomonadota</taxon>
        <taxon>Alphaproteobacteria</taxon>
        <taxon>Acetobacterales</taxon>
        <taxon>Roseomonadaceae</taxon>
        <taxon>Roseomonas</taxon>
    </lineage>
</organism>
<accession>A0ABS7ADS4</accession>
<evidence type="ECO:0000313" key="2">
    <source>
        <dbReference type="EMBL" id="MBW6400462.1"/>
    </source>
</evidence>
<comment type="similarity">
    <text evidence="1">Belongs to the UPF0065 (bug) family.</text>
</comment>
<dbReference type="PANTHER" id="PTHR42928:SF5">
    <property type="entry name" value="BLR1237 PROTEIN"/>
    <property type="match status" value="1"/>
</dbReference>
<dbReference type="Pfam" id="PF03401">
    <property type="entry name" value="TctC"/>
    <property type="match status" value="1"/>
</dbReference>
<reference evidence="2 3" key="1">
    <citation type="submission" date="2021-07" db="EMBL/GenBank/DDBJ databases">
        <authorList>
            <person name="So Y."/>
        </authorList>
    </citation>
    <scope>NUCLEOTIDE SEQUENCE [LARGE SCALE GENOMIC DNA]</scope>
    <source>
        <strain evidence="2 3">HJA6</strain>
    </source>
</reference>
<dbReference type="EMBL" id="JAHYBZ010000008">
    <property type="protein sequence ID" value="MBW6400462.1"/>
    <property type="molecule type" value="Genomic_DNA"/>
</dbReference>
<sequence>MTDISISRRAAIGSALAGTFARPALAQAFPDRPIRIVVPFSAGGGTDIAAREVGRRMAETLGQPVVIENRSGANTAIGAEYVARSRPDGYTLLFTSGSTMLVAPLLMRNLSYKLSDFTPVGMALEQYFGLGVAPRAAGSIPELVEKARARPDSMSFGHTGTGGVGHLLGEKLMAATGTRMVSVPYRGFQQTVTDILGGQLDMTFEGIHNIVPYHRDGTIKLLALASPERAPPLPEVPTFKDVGYPDLAVNAWLALFAPAATPAPIMATLNQALVAAVESPSFREHAASQVQNARSSSVQEMSDSLAQQVEVWRGIIAPLNLQLD</sequence>
<dbReference type="CDD" id="cd07012">
    <property type="entry name" value="PBP2_Bug_TTT"/>
    <property type="match status" value="1"/>
</dbReference>
<proteinExistence type="inferred from homology"/>
<dbReference type="RefSeq" id="WP_219765038.1">
    <property type="nucleotide sequence ID" value="NZ_JAHYBZ010000008.1"/>
</dbReference>
<dbReference type="Gene3D" id="3.40.190.150">
    <property type="entry name" value="Bordetella uptake gene, domain 1"/>
    <property type="match status" value="1"/>
</dbReference>
<dbReference type="InterPro" id="IPR042100">
    <property type="entry name" value="Bug_dom1"/>
</dbReference>
<protein>
    <submittedName>
        <fullName evidence="2">Tripartite tricarboxylate transporter substrate binding protein</fullName>
    </submittedName>
</protein>
<dbReference type="PANTHER" id="PTHR42928">
    <property type="entry name" value="TRICARBOXYLATE-BINDING PROTEIN"/>
    <property type="match status" value="1"/>
</dbReference>